<evidence type="ECO:0000313" key="18">
    <source>
        <dbReference type="Proteomes" id="UP000265882"/>
    </source>
</evidence>
<dbReference type="GO" id="GO:0005737">
    <property type="term" value="C:cytoplasm"/>
    <property type="evidence" value="ECO:0007669"/>
    <property type="project" value="UniProtKB-SubCell"/>
</dbReference>
<dbReference type="InterPro" id="IPR033728">
    <property type="entry name" value="ThrRS_core"/>
</dbReference>
<keyword evidence="6 14" id="KW-0479">Metal-binding</keyword>
<dbReference type="InterPro" id="IPR012676">
    <property type="entry name" value="TGS-like"/>
</dbReference>
<dbReference type="InterPro" id="IPR004154">
    <property type="entry name" value="Anticodon-bd"/>
</dbReference>
<evidence type="ECO:0000256" key="3">
    <source>
        <dbReference type="ARBA" id="ARBA00022490"/>
    </source>
</evidence>
<dbReference type="InterPro" id="IPR006195">
    <property type="entry name" value="aa-tRNA-synth_II"/>
</dbReference>
<dbReference type="GO" id="GO:0000049">
    <property type="term" value="F:tRNA binding"/>
    <property type="evidence" value="ECO:0007669"/>
    <property type="project" value="UniProtKB-KW"/>
</dbReference>
<dbReference type="InterPro" id="IPR012947">
    <property type="entry name" value="tRNA_SAD"/>
</dbReference>
<dbReference type="InterPro" id="IPR047246">
    <property type="entry name" value="ThrRS_anticodon"/>
</dbReference>
<dbReference type="Gene3D" id="3.30.980.10">
    <property type="entry name" value="Threonyl-trna Synthetase, Chain A, domain 2"/>
    <property type="match status" value="1"/>
</dbReference>
<reference evidence="17 18" key="1">
    <citation type="journal article" date="2017" name="ISME J.">
        <title>Energy and carbon metabolisms in a deep terrestrial subsurface fluid microbial community.</title>
        <authorList>
            <person name="Momper L."/>
            <person name="Jungbluth S.P."/>
            <person name="Lee M.D."/>
            <person name="Amend J.P."/>
        </authorList>
    </citation>
    <scope>NUCLEOTIDE SEQUENCE [LARGE SCALE GENOMIC DNA]</scope>
    <source>
        <strain evidence="17">SURF_5</strain>
    </source>
</reference>
<dbReference type="SUPFAM" id="SSF52954">
    <property type="entry name" value="Class II aaRS ABD-related"/>
    <property type="match status" value="1"/>
</dbReference>
<dbReference type="InterPro" id="IPR036621">
    <property type="entry name" value="Anticodon-bd_dom_sf"/>
</dbReference>
<dbReference type="CDD" id="cd00771">
    <property type="entry name" value="ThrRS_core"/>
    <property type="match status" value="1"/>
</dbReference>
<dbReference type="CDD" id="cd01667">
    <property type="entry name" value="TGS_ThrRS"/>
    <property type="match status" value="1"/>
</dbReference>
<name>A0A3A4NMV4_ABYX5</name>
<dbReference type="FunFam" id="3.30.54.20:FF:000002">
    <property type="entry name" value="Threonine--tRNA ligase"/>
    <property type="match status" value="1"/>
</dbReference>
<dbReference type="PROSITE" id="PS51880">
    <property type="entry name" value="TGS"/>
    <property type="match status" value="1"/>
</dbReference>
<dbReference type="Pfam" id="PF00587">
    <property type="entry name" value="tRNA-synt_2b"/>
    <property type="match status" value="1"/>
</dbReference>
<dbReference type="FunFam" id="3.10.20.30:FF:000005">
    <property type="entry name" value="Threonine--tRNA ligase"/>
    <property type="match status" value="1"/>
</dbReference>
<feature type="domain" description="TGS" evidence="16">
    <location>
        <begin position="1"/>
        <end position="63"/>
    </location>
</feature>
<keyword evidence="7 14" id="KW-0547">Nucleotide-binding</keyword>
<dbReference type="HAMAP" id="MF_00184">
    <property type="entry name" value="Thr_tRNA_synth"/>
    <property type="match status" value="1"/>
</dbReference>
<dbReference type="InterPro" id="IPR002320">
    <property type="entry name" value="Thr-tRNA-ligase_IIa"/>
</dbReference>
<dbReference type="GO" id="GO:0046872">
    <property type="term" value="F:metal ion binding"/>
    <property type="evidence" value="ECO:0007669"/>
    <property type="project" value="UniProtKB-KW"/>
</dbReference>
<evidence type="ECO:0000256" key="9">
    <source>
        <dbReference type="ARBA" id="ARBA00022840"/>
    </source>
</evidence>
<evidence type="ECO:0000256" key="14">
    <source>
        <dbReference type="HAMAP-Rule" id="MF_00184"/>
    </source>
</evidence>
<accession>A0A3A4NMV4</accession>
<evidence type="ECO:0000256" key="8">
    <source>
        <dbReference type="ARBA" id="ARBA00022833"/>
    </source>
</evidence>
<dbReference type="Gene3D" id="3.30.54.20">
    <property type="match status" value="1"/>
</dbReference>
<dbReference type="AlphaFoldDB" id="A0A3A4NMV4"/>
<protein>
    <recommendedName>
        <fullName evidence="14">Threonine--tRNA ligase</fullName>
        <ecNumber evidence="14">6.1.1.3</ecNumber>
    </recommendedName>
    <alternativeName>
        <fullName evidence="14">Threonyl-tRNA synthetase</fullName>
        <shortName evidence="14">ThrRS</shortName>
    </alternativeName>
</protein>
<dbReference type="Pfam" id="PF02824">
    <property type="entry name" value="TGS"/>
    <property type="match status" value="1"/>
</dbReference>
<keyword evidence="4 14" id="KW-0820">tRNA-binding</keyword>
<evidence type="ECO:0000259" key="16">
    <source>
        <dbReference type="PROSITE" id="PS51880"/>
    </source>
</evidence>
<comment type="similarity">
    <text evidence="2 14">Belongs to the class-II aminoacyl-tRNA synthetase family.</text>
</comment>
<comment type="cofactor">
    <cofactor evidence="14">
        <name>Zn(2+)</name>
        <dbReference type="ChEBI" id="CHEBI:29105"/>
    </cofactor>
    <text evidence="14">Binds 1 zinc ion per subunit.</text>
</comment>
<comment type="caution">
    <text evidence="17">The sequence shown here is derived from an EMBL/GenBank/DDBJ whole genome shotgun (WGS) entry which is preliminary data.</text>
</comment>
<dbReference type="GO" id="GO:0004829">
    <property type="term" value="F:threonine-tRNA ligase activity"/>
    <property type="evidence" value="ECO:0007669"/>
    <property type="project" value="UniProtKB-UniRule"/>
</dbReference>
<evidence type="ECO:0000256" key="13">
    <source>
        <dbReference type="ARBA" id="ARBA00049515"/>
    </source>
</evidence>
<feature type="domain" description="Aminoacyl-transfer RNA synthetases class-II family profile" evidence="15">
    <location>
        <begin position="270"/>
        <end position="533"/>
    </location>
</feature>
<dbReference type="EC" id="6.1.1.3" evidence="14"/>
<sequence>MAEITIKLPDGSEKKFERGVTLAEIAQSLSRRLAKEALVARIDGRLLDLSARINEDASVEFLTFDSEEGRDVFRHSSSHLMAHAVQELYPETKFGIGPSIEGGFYYDFDKPGGFTEEDLEKIENKMRELVSRHIPFRRHEVARNEALERFRKRNEHYKVELIEGIEDDTVSLYEMGEFVDLCTGPHVPDSSYIKAFKLTSLAGAYWRGDERNKMLQRIYGTSFAKEKDLKEHLRLLEEAKRRDHRKLGRELDLFSFHEEGPGFAFFHAKGMVIWNALLDFWRREHRKEGYAEVRTPIILTRSLWEQSGHWENYRENMYFITIDERDFAIKPMNCPGGLLIYKTRLHSYREFPMRVAELGLVHRHEKSGVLMGLFRVRQFTQDDAHIFLLPEQIVDEVINVIHFVGRMYKTFGFEYTVELSTKPEKYIGTDEMWEHATGALATALNRIEMPYKVNEGDGAFYGPKIDFHIRDCLGRTWQCATIQLDFAMPEKFDLSYIGSDNQRHRPVMIHRTVFGSIERFIGILTEHFAGAFPTFLAPVQAMLLPVGEAHRPYAAELLEKMIEAGIRAEADMRDDKIGLKIREAELQKIPYMLVVGDKEISSGSVSVRRHGTGDTGPQKFEDFLKALQAEIAGFGDGP</sequence>
<evidence type="ECO:0000256" key="1">
    <source>
        <dbReference type="ARBA" id="ARBA00004496"/>
    </source>
</evidence>
<organism evidence="17 18">
    <name type="scientific">Abyssobacteria bacterium (strain SURF_5)</name>
    <dbReference type="NCBI Taxonomy" id="2093360"/>
    <lineage>
        <taxon>Bacteria</taxon>
        <taxon>Pseudomonadati</taxon>
        <taxon>Candidatus Hydrogenedentota</taxon>
        <taxon>Candidatus Abyssobacteria</taxon>
    </lineage>
</organism>
<feature type="binding site" evidence="14">
    <location>
        <position position="334"/>
    </location>
    <ligand>
        <name>Zn(2+)</name>
        <dbReference type="ChEBI" id="CHEBI:29105"/>
        <note>catalytic</note>
    </ligand>
</feature>
<dbReference type="Proteomes" id="UP000265882">
    <property type="component" value="Unassembled WGS sequence"/>
</dbReference>
<dbReference type="Pfam" id="PF07973">
    <property type="entry name" value="tRNA_SAD"/>
    <property type="match status" value="1"/>
</dbReference>
<evidence type="ECO:0000256" key="10">
    <source>
        <dbReference type="ARBA" id="ARBA00022884"/>
    </source>
</evidence>
<dbReference type="FunFam" id="3.40.50.800:FF:000001">
    <property type="entry name" value="Threonine--tRNA ligase"/>
    <property type="match status" value="1"/>
</dbReference>
<dbReference type="Pfam" id="PF03129">
    <property type="entry name" value="HGTP_anticodon"/>
    <property type="match status" value="1"/>
</dbReference>
<evidence type="ECO:0000256" key="7">
    <source>
        <dbReference type="ARBA" id="ARBA00022741"/>
    </source>
</evidence>
<keyword evidence="11 14" id="KW-0648">Protein biosynthesis</keyword>
<evidence type="ECO:0000259" key="15">
    <source>
        <dbReference type="PROSITE" id="PS50862"/>
    </source>
</evidence>
<gene>
    <name evidence="14 17" type="primary">thrS</name>
    <name evidence="17" type="ORF">C4520_09040</name>
</gene>
<dbReference type="NCBIfam" id="TIGR00418">
    <property type="entry name" value="thrS"/>
    <property type="match status" value="1"/>
</dbReference>
<evidence type="ECO:0000256" key="6">
    <source>
        <dbReference type="ARBA" id="ARBA00022723"/>
    </source>
</evidence>
<keyword evidence="3 14" id="KW-0963">Cytoplasm</keyword>
<dbReference type="InterPro" id="IPR045864">
    <property type="entry name" value="aa-tRNA-synth_II/BPL/LPL"/>
</dbReference>
<comment type="subunit">
    <text evidence="14">Homodimer.</text>
</comment>
<dbReference type="GO" id="GO:0005524">
    <property type="term" value="F:ATP binding"/>
    <property type="evidence" value="ECO:0007669"/>
    <property type="project" value="UniProtKB-UniRule"/>
</dbReference>
<dbReference type="InterPro" id="IPR004095">
    <property type="entry name" value="TGS"/>
</dbReference>
<evidence type="ECO:0000256" key="5">
    <source>
        <dbReference type="ARBA" id="ARBA00022598"/>
    </source>
</evidence>
<dbReference type="FunFam" id="3.30.980.10:FF:000005">
    <property type="entry name" value="Threonyl-tRNA synthetase, mitochondrial"/>
    <property type="match status" value="1"/>
</dbReference>
<feature type="binding site" evidence="14">
    <location>
        <position position="385"/>
    </location>
    <ligand>
        <name>Zn(2+)</name>
        <dbReference type="ChEBI" id="CHEBI:29105"/>
        <note>catalytic</note>
    </ligand>
</feature>
<dbReference type="GO" id="GO:0006435">
    <property type="term" value="P:threonyl-tRNA aminoacylation"/>
    <property type="evidence" value="ECO:0007669"/>
    <property type="project" value="UniProtKB-UniRule"/>
</dbReference>
<evidence type="ECO:0000256" key="11">
    <source>
        <dbReference type="ARBA" id="ARBA00022917"/>
    </source>
</evidence>
<keyword evidence="8 14" id="KW-0862">Zinc</keyword>
<dbReference type="Gene3D" id="3.30.930.10">
    <property type="entry name" value="Bira Bifunctional Protein, Domain 2"/>
    <property type="match status" value="1"/>
</dbReference>
<proteinExistence type="inferred from homology"/>
<dbReference type="SUPFAM" id="SSF55681">
    <property type="entry name" value="Class II aaRS and biotin synthetases"/>
    <property type="match status" value="1"/>
</dbReference>
<evidence type="ECO:0000313" key="17">
    <source>
        <dbReference type="EMBL" id="RJP21933.1"/>
    </source>
</evidence>
<dbReference type="PANTHER" id="PTHR11451:SF44">
    <property type="entry name" value="THREONINE--TRNA LIGASE, CHLOROPLASTIC_MITOCHONDRIAL 2"/>
    <property type="match status" value="1"/>
</dbReference>
<dbReference type="FunFam" id="3.30.930.10:FF:000019">
    <property type="entry name" value="Threonine--tRNA ligase"/>
    <property type="match status" value="1"/>
</dbReference>
<dbReference type="SUPFAM" id="SSF55186">
    <property type="entry name" value="ThrRS/AlaRS common domain"/>
    <property type="match status" value="1"/>
</dbReference>
<evidence type="ECO:0000256" key="4">
    <source>
        <dbReference type="ARBA" id="ARBA00022555"/>
    </source>
</evidence>
<comment type="catalytic activity">
    <reaction evidence="13 14">
        <text>tRNA(Thr) + L-threonine + ATP = L-threonyl-tRNA(Thr) + AMP + diphosphate + H(+)</text>
        <dbReference type="Rhea" id="RHEA:24624"/>
        <dbReference type="Rhea" id="RHEA-COMP:9670"/>
        <dbReference type="Rhea" id="RHEA-COMP:9704"/>
        <dbReference type="ChEBI" id="CHEBI:15378"/>
        <dbReference type="ChEBI" id="CHEBI:30616"/>
        <dbReference type="ChEBI" id="CHEBI:33019"/>
        <dbReference type="ChEBI" id="CHEBI:57926"/>
        <dbReference type="ChEBI" id="CHEBI:78442"/>
        <dbReference type="ChEBI" id="CHEBI:78534"/>
        <dbReference type="ChEBI" id="CHEBI:456215"/>
        <dbReference type="EC" id="6.1.1.3"/>
    </reaction>
</comment>
<dbReference type="PANTHER" id="PTHR11451">
    <property type="entry name" value="THREONINE-TRNA LIGASE"/>
    <property type="match status" value="1"/>
</dbReference>
<dbReference type="Gene3D" id="3.10.20.30">
    <property type="match status" value="1"/>
</dbReference>
<dbReference type="PROSITE" id="PS50862">
    <property type="entry name" value="AA_TRNA_LIGASE_II"/>
    <property type="match status" value="1"/>
</dbReference>
<dbReference type="CDD" id="cd00860">
    <property type="entry name" value="ThrRS_anticodon"/>
    <property type="match status" value="1"/>
</dbReference>
<comment type="caution">
    <text evidence="14">Lacks conserved residue(s) required for the propagation of feature annotation.</text>
</comment>
<keyword evidence="9 14" id="KW-0067">ATP-binding</keyword>
<comment type="subcellular location">
    <subcellularLocation>
        <location evidence="1 14">Cytoplasm</location>
    </subcellularLocation>
</comment>
<dbReference type="SMART" id="SM00863">
    <property type="entry name" value="tRNA_SAD"/>
    <property type="match status" value="1"/>
</dbReference>
<keyword evidence="10 14" id="KW-0694">RNA-binding</keyword>
<dbReference type="InterPro" id="IPR002314">
    <property type="entry name" value="aa-tRNA-synt_IIb"/>
</dbReference>
<dbReference type="SUPFAM" id="SSF81271">
    <property type="entry name" value="TGS-like"/>
    <property type="match status" value="1"/>
</dbReference>
<keyword evidence="5 14" id="KW-0436">Ligase</keyword>
<dbReference type="EMBL" id="QZKU01000063">
    <property type="protein sequence ID" value="RJP21933.1"/>
    <property type="molecule type" value="Genomic_DNA"/>
</dbReference>
<dbReference type="InterPro" id="IPR012675">
    <property type="entry name" value="Beta-grasp_dom_sf"/>
</dbReference>
<dbReference type="InterPro" id="IPR018163">
    <property type="entry name" value="Thr/Ala-tRNA-synth_IIc_edit"/>
</dbReference>
<keyword evidence="12 14" id="KW-0030">Aminoacyl-tRNA synthetase</keyword>
<evidence type="ECO:0000256" key="12">
    <source>
        <dbReference type="ARBA" id="ARBA00023146"/>
    </source>
</evidence>
<dbReference type="Gene3D" id="3.40.50.800">
    <property type="entry name" value="Anticodon-binding domain"/>
    <property type="match status" value="1"/>
</dbReference>
<evidence type="ECO:0000256" key="2">
    <source>
        <dbReference type="ARBA" id="ARBA00008226"/>
    </source>
</evidence>
<feature type="binding site" evidence="14">
    <location>
        <position position="510"/>
    </location>
    <ligand>
        <name>Zn(2+)</name>
        <dbReference type="ChEBI" id="CHEBI:29105"/>
        <note>catalytic</note>
    </ligand>
</feature>
<dbReference type="PRINTS" id="PR01047">
    <property type="entry name" value="TRNASYNTHTHR"/>
</dbReference>